<dbReference type="RefSeq" id="WP_258120158.1">
    <property type="nucleotide sequence ID" value="NZ_CP062229.1"/>
</dbReference>
<dbReference type="InterPro" id="IPR046341">
    <property type="entry name" value="SET_dom_sf"/>
</dbReference>
<gene>
    <name evidence="2" type="ORF">IHQ72_33570</name>
</gene>
<feature type="domain" description="SET" evidence="1">
    <location>
        <begin position="49"/>
        <end position="120"/>
    </location>
</feature>
<accession>A0ABY5QWA1</accession>
<reference evidence="2" key="1">
    <citation type="submission" date="2020-09" db="EMBL/GenBank/DDBJ databases">
        <title>Rhizobia associated with sainfoin plants.</title>
        <authorList>
            <person name="Asharfi S."/>
            <person name="Kuzmanovic N."/>
            <person name="Bunk B."/>
            <person name="Sproeer C."/>
            <person name="Becker M."/>
            <person name="Thuenen T."/>
        </authorList>
    </citation>
    <scope>NUCLEOTIDE SEQUENCE</scope>
    <source>
        <strain evidence="2">OM4</strain>
    </source>
</reference>
<sequence length="145" mass="16010">MMTQQKRPIYSEPTASVYFRVQLPEKILPPAGKWAPEAVKMQRSVDPTGHGLFAIRSVRKGEIIVRFGGRLDPADHIDAYVAKAGKFGHQAHPRWYGCPENADEISRIGAINHSCEPNVGLSDTLVAMQHIIASKEGPVELLITQ</sequence>
<dbReference type="Proteomes" id="UP001058098">
    <property type="component" value="Chromosome"/>
</dbReference>
<keyword evidence="3" id="KW-1185">Reference proteome</keyword>
<organism evidence="2 3">
    <name type="scientific">Mesorhizobium onobrychidis</name>
    <dbReference type="NCBI Taxonomy" id="2775404"/>
    <lineage>
        <taxon>Bacteria</taxon>
        <taxon>Pseudomonadati</taxon>
        <taxon>Pseudomonadota</taxon>
        <taxon>Alphaproteobacteria</taxon>
        <taxon>Hyphomicrobiales</taxon>
        <taxon>Phyllobacteriaceae</taxon>
        <taxon>Mesorhizobium</taxon>
    </lineage>
</organism>
<protein>
    <submittedName>
        <fullName evidence="2">SET domain-containing protein</fullName>
    </submittedName>
</protein>
<evidence type="ECO:0000259" key="1">
    <source>
        <dbReference type="Pfam" id="PF00856"/>
    </source>
</evidence>
<dbReference type="Gene3D" id="2.170.270.10">
    <property type="entry name" value="SET domain"/>
    <property type="match status" value="1"/>
</dbReference>
<dbReference type="Pfam" id="PF00856">
    <property type="entry name" value="SET"/>
    <property type="match status" value="1"/>
</dbReference>
<proteinExistence type="predicted"/>
<dbReference type="SUPFAM" id="SSF82199">
    <property type="entry name" value="SET domain"/>
    <property type="match status" value="1"/>
</dbReference>
<dbReference type="InterPro" id="IPR001214">
    <property type="entry name" value="SET_dom"/>
</dbReference>
<evidence type="ECO:0000313" key="3">
    <source>
        <dbReference type="Proteomes" id="UP001058098"/>
    </source>
</evidence>
<evidence type="ECO:0000313" key="2">
    <source>
        <dbReference type="EMBL" id="UVC15368.1"/>
    </source>
</evidence>
<dbReference type="EMBL" id="CP062229">
    <property type="protein sequence ID" value="UVC15368.1"/>
    <property type="molecule type" value="Genomic_DNA"/>
</dbReference>
<name>A0ABY5QWA1_9HYPH</name>